<dbReference type="PROSITE" id="PS51257">
    <property type="entry name" value="PROKAR_LIPOPROTEIN"/>
    <property type="match status" value="1"/>
</dbReference>
<evidence type="ECO:0000256" key="1">
    <source>
        <dbReference type="SAM" id="Phobius"/>
    </source>
</evidence>
<evidence type="ECO:0008006" key="4">
    <source>
        <dbReference type="Google" id="ProtNLM"/>
    </source>
</evidence>
<sequence length="111" mass="13088">MKPILKTFLISVLFSFIVSFVSCLVLFLHESYKSYGSIRIVNFSSVMYFIIQYSFLVVLQLIILNFLVGIMLKKFKIRLSKQFIIYAFLALIYFIGINYYIDFRLIVINPT</sequence>
<name>A0A3R8TXL1_9FLAO</name>
<feature type="transmembrane region" description="Helical" evidence="1">
    <location>
        <begin position="7"/>
        <end position="28"/>
    </location>
</feature>
<keyword evidence="1" id="KW-0472">Membrane</keyword>
<reference evidence="2 3" key="1">
    <citation type="submission" date="2018-10" db="EMBL/GenBank/DDBJ databases">
        <title>Transmission dynamics of multidrug resistant bacteria on intensive care unit surfaces.</title>
        <authorList>
            <person name="D'Souza A.W."/>
            <person name="Potter R.F."/>
            <person name="Wallace M."/>
            <person name="Shupe A."/>
            <person name="Patel S."/>
            <person name="Sun S."/>
            <person name="Gul D."/>
            <person name="Kwon J.H."/>
            <person name="Andleeb S."/>
            <person name="Burnham C.-A.D."/>
            <person name="Dantas G."/>
        </authorList>
    </citation>
    <scope>NUCLEOTIDE SEQUENCE [LARGE SCALE GENOMIC DNA]</scope>
    <source>
        <strain evidence="2 3">WF_348</strain>
    </source>
</reference>
<feature type="transmembrane region" description="Helical" evidence="1">
    <location>
        <begin position="48"/>
        <end position="71"/>
    </location>
</feature>
<evidence type="ECO:0000313" key="2">
    <source>
        <dbReference type="EMBL" id="RRT92839.1"/>
    </source>
</evidence>
<protein>
    <recommendedName>
        <fullName evidence="4">Lipoprotein</fullName>
    </recommendedName>
</protein>
<comment type="caution">
    <text evidence="2">The sequence shown here is derived from an EMBL/GenBank/DDBJ whole genome shotgun (WGS) entry which is preliminary data.</text>
</comment>
<proteinExistence type="predicted"/>
<keyword evidence="1" id="KW-0812">Transmembrane</keyword>
<gene>
    <name evidence="2" type="ORF">EGI89_04560</name>
</gene>
<accession>A0A3R8TXL1</accession>
<keyword evidence="1" id="KW-1133">Transmembrane helix</keyword>
<dbReference type="EMBL" id="RHPO01000006">
    <property type="protein sequence ID" value="RRT92839.1"/>
    <property type="molecule type" value="Genomic_DNA"/>
</dbReference>
<dbReference type="Proteomes" id="UP000267844">
    <property type="component" value="Unassembled WGS sequence"/>
</dbReference>
<dbReference type="AlphaFoldDB" id="A0A3R8TXL1"/>
<feature type="transmembrane region" description="Helical" evidence="1">
    <location>
        <begin position="83"/>
        <end position="101"/>
    </location>
</feature>
<organism evidence="2 3">
    <name type="scientific">Empedobacter falsenii</name>
    <dbReference type="NCBI Taxonomy" id="343874"/>
    <lineage>
        <taxon>Bacteria</taxon>
        <taxon>Pseudomonadati</taxon>
        <taxon>Bacteroidota</taxon>
        <taxon>Flavobacteriia</taxon>
        <taxon>Flavobacteriales</taxon>
        <taxon>Weeksellaceae</taxon>
        <taxon>Empedobacter</taxon>
    </lineage>
</organism>
<evidence type="ECO:0000313" key="3">
    <source>
        <dbReference type="Proteomes" id="UP000267844"/>
    </source>
</evidence>